<proteinExistence type="predicted"/>
<gene>
    <name evidence="5" type="ORF">ACFQ3L_08070</name>
</gene>
<dbReference type="PANTHER" id="PTHR43280:SF10">
    <property type="entry name" value="REGULATORY PROTEIN POCR"/>
    <property type="match status" value="1"/>
</dbReference>
<keyword evidence="3" id="KW-0804">Transcription</keyword>
<reference evidence="6" key="1">
    <citation type="journal article" date="2019" name="Int. J. Syst. Evol. Microbiol.">
        <title>The Global Catalogue of Microorganisms (GCM) 10K type strain sequencing project: providing services to taxonomists for standard genome sequencing and annotation.</title>
        <authorList>
            <consortium name="The Broad Institute Genomics Platform"/>
            <consortium name="The Broad Institute Genome Sequencing Center for Infectious Disease"/>
            <person name="Wu L."/>
            <person name="Ma J."/>
        </authorList>
    </citation>
    <scope>NUCLEOTIDE SEQUENCE [LARGE SCALE GENOMIC DNA]</scope>
    <source>
        <strain evidence="6">CCM 8911</strain>
    </source>
</reference>
<keyword evidence="6" id="KW-1185">Reference proteome</keyword>
<dbReference type="Proteomes" id="UP001597249">
    <property type="component" value="Unassembled WGS sequence"/>
</dbReference>
<evidence type="ECO:0000256" key="3">
    <source>
        <dbReference type="ARBA" id="ARBA00023163"/>
    </source>
</evidence>
<dbReference type="InterPro" id="IPR020449">
    <property type="entry name" value="Tscrpt_reg_AraC-type_HTH"/>
</dbReference>
<protein>
    <submittedName>
        <fullName evidence="5">Helix-turn-helix transcriptional regulator</fullName>
    </submittedName>
</protein>
<dbReference type="PROSITE" id="PS00041">
    <property type="entry name" value="HTH_ARAC_FAMILY_1"/>
    <property type="match status" value="1"/>
</dbReference>
<dbReference type="SUPFAM" id="SSF46689">
    <property type="entry name" value="Homeodomain-like"/>
    <property type="match status" value="1"/>
</dbReference>
<feature type="domain" description="HTH araC/xylS-type" evidence="4">
    <location>
        <begin position="181"/>
        <end position="278"/>
    </location>
</feature>
<evidence type="ECO:0000259" key="4">
    <source>
        <dbReference type="PROSITE" id="PS01124"/>
    </source>
</evidence>
<dbReference type="PRINTS" id="PR00032">
    <property type="entry name" value="HTHARAC"/>
</dbReference>
<dbReference type="PANTHER" id="PTHR43280">
    <property type="entry name" value="ARAC-FAMILY TRANSCRIPTIONAL REGULATOR"/>
    <property type="match status" value="1"/>
</dbReference>
<comment type="caution">
    <text evidence="5">The sequence shown here is derived from an EMBL/GenBank/DDBJ whole genome shotgun (WGS) entry which is preliminary data.</text>
</comment>
<dbReference type="SMART" id="SM00342">
    <property type="entry name" value="HTH_ARAC"/>
    <property type="match status" value="1"/>
</dbReference>
<evidence type="ECO:0000256" key="2">
    <source>
        <dbReference type="ARBA" id="ARBA00023125"/>
    </source>
</evidence>
<dbReference type="RefSeq" id="WP_125584649.1">
    <property type="nucleotide sequence ID" value="NZ_JBHTMO010000024.1"/>
</dbReference>
<dbReference type="Pfam" id="PF12833">
    <property type="entry name" value="HTH_18"/>
    <property type="match status" value="1"/>
</dbReference>
<dbReference type="PROSITE" id="PS01124">
    <property type="entry name" value="HTH_ARAC_FAMILY_2"/>
    <property type="match status" value="1"/>
</dbReference>
<evidence type="ECO:0000313" key="5">
    <source>
        <dbReference type="EMBL" id="MFD1393525.1"/>
    </source>
</evidence>
<evidence type="ECO:0000313" key="6">
    <source>
        <dbReference type="Proteomes" id="UP001597249"/>
    </source>
</evidence>
<evidence type="ECO:0000256" key="1">
    <source>
        <dbReference type="ARBA" id="ARBA00023015"/>
    </source>
</evidence>
<name>A0ABW4BBE1_9LACO</name>
<dbReference type="InterPro" id="IPR009057">
    <property type="entry name" value="Homeodomain-like_sf"/>
</dbReference>
<keyword evidence="2" id="KW-0238">DNA-binding</keyword>
<keyword evidence="1" id="KW-0805">Transcription regulation</keyword>
<dbReference type="EMBL" id="JBHTMO010000024">
    <property type="protein sequence ID" value="MFD1393525.1"/>
    <property type="molecule type" value="Genomic_DNA"/>
</dbReference>
<sequence>MLQTFTGDKPQHLKLVESTPVSATSRIPFAIVQCRSACEMRLPARSLDLRAGDIVLLRASQGADLLPLAGTPLDVRVFQIAMAKDSDFGPNEQIASMLATAEDAHIVFRRIDHRLCDGYCDQLKRLEETAPTDAVLNYEKSTLAHLLLTELSRAKFNAMMIIESAFPEEAVRYAPRTHQAAVILNYMTTNLAKVTLASAATHFGYEPNYFSRLTRQLYHRSFTEQLRFIRMHQARKLLELTTQNVADIALAVGYKNPANFDRHFKRAFGQSPTAYRRSVKPQ</sequence>
<dbReference type="Gene3D" id="1.10.10.60">
    <property type="entry name" value="Homeodomain-like"/>
    <property type="match status" value="2"/>
</dbReference>
<accession>A0ABW4BBE1</accession>
<organism evidence="5 6">
    <name type="scientific">Lacticaseibacillus jixianensis</name>
    <dbReference type="NCBI Taxonomy" id="2486012"/>
    <lineage>
        <taxon>Bacteria</taxon>
        <taxon>Bacillati</taxon>
        <taxon>Bacillota</taxon>
        <taxon>Bacilli</taxon>
        <taxon>Lactobacillales</taxon>
        <taxon>Lactobacillaceae</taxon>
        <taxon>Lacticaseibacillus</taxon>
    </lineage>
</organism>
<dbReference type="InterPro" id="IPR018060">
    <property type="entry name" value="HTH_AraC"/>
</dbReference>
<dbReference type="InterPro" id="IPR018062">
    <property type="entry name" value="HTH_AraC-typ_CS"/>
</dbReference>